<keyword evidence="2" id="KW-1003">Cell membrane</keyword>
<proteinExistence type="predicted"/>
<gene>
    <name evidence="9" type="ORF">ILUMI_22815</name>
</gene>
<evidence type="ECO:0000256" key="2">
    <source>
        <dbReference type="ARBA" id="ARBA00022475"/>
    </source>
</evidence>
<dbReference type="PANTHER" id="PTHR42643">
    <property type="entry name" value="IONOTROPIC RECEPTOR 20A-RELATED"/>
    <property type="match status" value="1"/>
</dbReference>
<evidence type="ECO:0000256" key="1">
    <source>
        <dbReference type="ARBA" id="ARBA00004651"/>
    </source>
</evidence>
<keyword evidence="4 8" id="KW-1133">Transmembrane helix</keyword>
<accession>A0A8K0C9D6</accession>
<feature type="transmembrane region" description="Helical" evidence="8">
    <location>
        <begin position="532"/>
        <end position="552"/>
    </location>
</feature>
<keyword evidence="10" id="KW-1185">Reference proteome</keyword>
<keyword evidence="5 8" id="KW-0472">Membrane</keyword>
<evidence type="ECO:0000256" key="5">
    <source>
        <dbReference type="ARBA" id="ARBA00023136"/>
    </source>
</evidence>
<dbReference type="Gene3D" id="1.10.287.70">
    <property type="match status" value="1"/>
</dbReference>
<evidence type="ECO:0008006" key="11">
    <source>
        <dbReference type="Google" id="ProtNLM"/>
    </source>
</evidence>
<dbReference type="PANTHER" id="PTHR42643:SF24">
    <property type="entry name" value="IONOTROPIC RECEPTOR 60A"/>
    <property type="match status" value="1"/>
</dbReference>
<feature type="non-terminal residue" evidence="9">
    <location>
        <position position="564"/>
    </location>
</feature>
<dbReference type="SUPFAM" id="SSF53850">
    <property type="entry name" value="Periplasmic binding protein-like II"/>
    <property type="match status" value="1"/>
</dbReference>
<evidence type="ECO:0000256" key="8">
    <source>
        <dbReference type="SAM" id="Phobius"/>
    </source>
</evidence>
<dbReference type="AlphaFoldDB" id="A0A8K0C9D6"/>
<keyword evidence="6" id="KW-0675">Receptor</keyword>
<reference evidence="9" key="1">
    <citation type="submission" date="2019-08" db="EMBL/GenBank/DDBJ databases">
        <title>The genome of the North American firefly Photinus pyralis.</title>
        <authorList>
            <consortium name="Photinus pyralis genome working group"/>
            <person name="Fallon T.R."/>
            <person name="Sander Lower S.E."/>
            <person name="Weng J.-K."/>
        </authorList>
    </citation>
    <scope>NUCLEOTIDE SEQUENCE</scope>
    <source>
        <strain evidence="9">TRF0915ILg1</strain>
        <tissue evidence="9">Whole body</tissue>
    </source>
</reference>
<evidence type="ECO:0000256" key="4">
    <source>
        <dbReference type="ARBA" id="ARBA00022989"/>
    </source>
</evidence>
<comment type="caution">
    <text evidence="9">The sequence shown here is derived from an EMBL/GenBank/DDBJ whole genome shotgun (WGS) entry which is preliminary data.</text>
</comment>
<evidence type="ECO:0000313" key="9">
    <source>
        <dbReference type="EMBL" id="KAF2883370.1"/>
    </source>
</evidence>
<dbReference type="InterPro" id="IPR052192">
    <property type="entry name" value="Insect_Ionotropic_Sensory_Rcpt"/>
</dbReference>
<feature type="non-terminal residue" evidence="9">
    <location>
        <position position="1"/>
    </location>
</feature>
<feature type="transmembrane region" description="Helical" evidence="8">
    <location>
        <begin position="292"/>
        <end position="310"/>
    </location>
</feature>
<dbReference type="EMBL" id="VTPC01090434">
    <property type="protein sequence ID" value="KAF2883370.1"/>
    <property type="molecule type" value="Genomic_DNA"/>
</dbReference>
<dbReference type="OrthoDB" id="6713470at2759"/>
<keyword evidence="7" id="KW-0325">Glycoprotein</keyword>
<protein>
    <recommendedName>
        <fullName evidence="11">Ionotropic receptor</fullName>
    </recommendedName>
</protein>
<evidence type="ECO:0000256" key="6">
    <source>
        <dbReference type="ARBA" id="ARBA00023170"/>
    </source>
</evidence>
<dbReference type="Proteomes" id="UP000801492">
    <property type="component" value="Unassembled WGS sequence"/>
</dbReference>
<evidence type="ECO:0000256" key="7">
    <source>
        <dbReference type="ARBA" id="ARBA00023180"/>
    </source>
</evidence>
<evidence type="ECO:0000256" key="3">
    <source>
        <dbReference type="ARBA" id="ARBA00022692"/>
    </source>
</evidence>
<organism evidence="9 10">
    <name type="scientific">Ignelater luminosus</name>
    <name type="common">Cucubano</name>
    <name type="synonym">Pyrophorus luminosus</name>
    <dbReference type="NCBI Taxonomy" id="2038154"/>
    <lineage>
        <taxon>Eukaryota</taxon>
        <taxon>Metazoa</taxon>
        <taxon>Ecdysozoa</taxon>
        <taxon>Arthropoda</taxon>
        <taxon>Hexapoda</taxon>
        <taxon>Insecta</taxon>
        <taxon>Pterygota</taxon>
        <taxon>Neoptera</taxon>
        <taxon>Endopterygota</taxon>
        <taxon>Coleoptera</taxon>
        <taxon>Polyphaga</taxon>
        <taxon>Elateriformia</taxon>
        <taxon>Elateroidea</taxon>
        <taxon>Elateridae</taxon>
        <taxon>Agrypninae</taxon>
        <taxon>Pyrophorini</taxon>
        <taxon>Ignelater</taxon>
    </lineage>
</organism>
<feature type="transmembrane region" description="Helical" evidence="8">
    <location>
        <begin position="352"/>
        <end position="377"/>
    </location>
</feature>
<evidence type="ECO:0000313" key="10">
    <source>
        <dbReference type="Proteomes" id="UP000801492"/>
    </source>
</evidence>
<name>A0A8K0C9D6_IGNLU</name>
<keyword evidence="3 8" id="KW-0812">Transmembrane</keyword>
<dbReference type="GO" id="GO:0005886">
    <property type="term" value="C:plasma membrane"/>
    <property type="evidence" value="ECO:0007669"/>
    <property type="project" value="UniProtKB-SubCell"/>
</dbReference>
<sequence length="564" mass="64977">CNIHVSVKNEPIFEKCLTTLIKDNFYDKNTLTYIYEDSEDVYIPDLRIRPRVLINIKNPTHLNFSVQSSIIIYLKHYESLNQMILQLNNLNSLRAKYFIVLTEKVDLNIVFEILCDFDIIHVIIIDQTENERNLMLHSSDSCINGFFTRTEITINSTDGCDQKFVRSFLNQELKNLSGRTLHLLLHRNRLFPTLVDPYLHPHPGILIALIKLIGERTNARINNIDKPLTDDLVINKRTKDISLIYLLARATTDFERFDMSSLIYQDPVIWIVPKAAHMSTVKVIASMFITKTWIAVVLAFLLTSTSWYFLAKIEERKKLETLTSFSECILSCYALMVNVPSNTLPKTSPLRLLITFYTLFCMNAYVIFQTIMISLLLNPPRELGINTLEDMLKSGLTPVVSRLAHRQLNTSDHKIAEMILAKCEVTTKNITENLFNVAYYRNQSTHIGEELLSMYKKERDMVDIIRSFNGGVQDIELNVAIRKGHPFLFTINNFIRAAVENGLMEKLFSDVGKFKYSDVSGHQTSVITTEHITVMLIMWFIGLSVSTVAFFIEFAMKTVKRKLQ</sequence>
<comment type="subcellular location">
    <subcellularLocation>
        <location evidence="1">Cell membrane</location>
        <topology evidence="1">Multi-pass membrane protein</topology>
    </subcellularLocation>
</comment>